<dbReference type="GO" id="GO:0017038">
    <property type="term" value="P:protein import"/>
    <property type="evidence" value="ECO:0007669"/>
    <property type="project" value="TreeGrafter"/>
</dbReference>
<dbReference type="RefSeq" id="WP_183733955.1">
    <property type="nucleotide sequence ID" value="NZ_JACHID010000016.1"/>
</dbReference>
<keyword evidence="2" id="KW-1003">Cell membrane</keyword>
<keyword evidence="6" id="KW-0653">Protein transport</keyword>
<dbReference type="EMBL" id="JACHID010000016">
    <property type="protein sequence ID" value="MBB5022787.1"/>
    <property type="molecule type" value="Genomic_DNA"/>
</dbReference>
<comment type="similarity">
    <text evidence="6">Belongs to the exbB/tolQ family.</text>
</comment>
<comment type="subcellular location">
    <subcellularLocation>
        <location evidence="1">Cell membrane</location>
        <topology evidence="1">Multi-pass membrane protein</topology>
    </subcellularLocation>
    <subcellularLocation>
        <location evidence="6">Membrane</location>
        <topology evidence="6">Multi-pass membrane protein</topology>
    </subcellularLocation>
</comment>
<keyword evidence="6" id="KW-0813">Transport</keyword>
<feature type="domain" description="MotA/TolQ/ExbB proton channel" evidence="8">
    <location>
        <begin position="71"/>
        <end position="189"/>
    </location>
</feature>
<keyword evidence="10" id="KW-1185">Reference proteome</keyword>
<evidence type="ECO:0000256" key="6">
    <source>
        <dbReference type="RuleBase" id="RU004057"/>
    </source>
</evidence>
<dbReference type="PANTHER" id="PTHR30625:SF11">
    <property type="entry name" value="MOTA_TOLQ_EXBB PROTON CHANNEL DOMAIN-CONTAINING PROTEIN"/>
    <property type="match status" value="1"/>
</dbReference>
<organism evidence="9 10">
    <name type="scientific">Desulfurispira natronophila</name>
    <dbReference type="NCBI Taxonomy" id="682562"/>
    <lineage>
        <taxon>Bacteria</taxon>
        <taxon>Pseudomonadati</taxon>
        <taxon>Chrysiogenota</taxon>
        <taxon>Chrysiogenia</taxon>
        <taxon>Chrysiogenales</taxon>
        <taxon>Chrysiogenaceae</taxon>
        <taxon>Desulfurispira</taxon>
    </lineage>
</organism>
<accession>A0A7W8DHW3</accession>
<sequence>MIDSLLHYFSLGGFYIMTPIFLCSVFSIAIILEKLLTLRTSLVLNPQLIGKIKRSLAAGNIDEAARFCQEKNTPMTRIILAGLETGGETARNRIMDTGKLEALRLQRYLTTLGTIANISPLFGLLGTVSGMIKVFFTIQHQGLGQAQAMAGGISEALVTTAFGLIVAIPALAAHNYFEAKAQKLVTHMEKHASDVAGML</sequence>
<evidence type="ECO:0000256" key="2">
    <source>
        <dbReference type="ARBA" id="ARBA00022475"/>
    </source>
</evidence>
<evidence type="ECO:0000313" key="10">
    <source>
        <dbReference type="Proteomes" id="UP000528322"/>
    </source>
</evidence>
<evidence type="ECO:0000256" key="7">
    <source>
        <dbReference type="SAM" id="Phobius"/>
    </source>
</evidence>
<evidence type="ECO:0000259" key="8">
    <source>
        <dbReference type="Pfam" id="PF01618"/>
    </source>
</evidence>
<evidence type="ECO:0000256" key="1">
    <source>
        <dbReference type="ARBA" id="ARBA00004651"/>
    </source>
</evidence>
<dbReference type="PANTHER" id="PTHR30625">
    <property type="entry name" value="PROTEIN TOLQ"/>
    <property type="match status" value="1"/>
</dbReference>
<name>A0A7W8DHW3_9BACT</name>
<dbReference type="Pfam" id="PF01618">
    <property type="entry name" value="MotA_ExbB"/>
    <property type="match status" value="1"/>
</dbReference>
<feature type="transmembrane region" description="Helical" evidence="7">
    <location>
        <begin position="156"/>
        <end position="177"/>
    </location>
</feature>
<dbReference type="InterPro" id="IPR002898">
    <property type="entry name" value="MotA_ExbB_proton_chnl"/>
</dbReference>
<feature type="transmembrane region" description="Helical" evidence="7">
    <location>
        <begin position="12"/>
        <end position="32"/>
    </location>
</feature>
<comment type="caution">
    <text evidence="9">The sequence shown here is derived from an EMBL/GenBank/DDBJ whole genome shotgun (WGS) entry which is preliminary data.</text>
</comment>
<evidence type="ECO:0000313" key="9">
    <source>
        <dbReference type="EMBL" id="MBB5022787.1"/>
    </source>
</evidence>
<dbReference type="AlphaFoldDB" id="A0A7W8DHW3"/>
<evidence type="ECO:0000256" key="5">
    <source>
        <dbReference type="ARBA" id="ARBA00023136"/>
    </source>
</evidence>
<protein>
    <submittedName>
        <fullName evidence="9">Biopolymer transport protein ExbB</fullName>
    </submittedName>
</protein>
<gene>
    <name evidence="9" type="ORF">HNR37_002131</name>
</gene>
<evidence type="ECO:0000256" key="4">
    <source>
        <dbReference type="ARBA" id="ARBA00022989"/>
    </source>
</evidence>
<evidence type="ECO:0000256" key="3">
    <source>
        <dbReference type="ARBA" id="ARBA00022692"/>
    </source>
</evidence>
<reference evidence="9 10" key="1">
    <citation type="submission" date="2020-08" db="EMBL/GenBank/DDBJ databases">
        <title>Genomic Encyclopedia of Type Strains, Phase IV (KMG-IV): sequencing the most valuable type-strain genomes for metagenomic binning, comparative biology and taxonomic classification.</title>
        <authorList>
            <person name="Goeker M."/>
        </authorList>
    </citation>
    <scope>NUCLEOTIDE SEQUENCE [LARGE SCALE GENOMIC DNA]</scope>
    <source>
        <strain evidence="9 10">DSM 22071</strain>
    </source>
</reference>
<feature type="transmembrane region" description="Helical" evidence="7">
    <location>
        <begin position="108"/>
        <end position="136"/>
    </location>
</feature>
<proteinExistence type="inferred from homology"/>
<dbReference type="GO" id="GO:0005886">
    <property type="term" value="C:plasma membrane"/>
    <property type="evidence" value="ECO:0007669"/>
    <property type="project" value="UniProtKB-SubCell"/>
</dbReference>
<dbReference type="InterPro" id="IPR050790">
    <property type="entry name" value="ExbB/TolQ_transport"/>
</dbReference>
<keyword evidence="3 7" id="KW-0812">Transmembrane</keyword>
<keyword evidence="5 7" id="KW-0472">Membrane</keyword>
<keyword evidence="4 7" id="KW-1133">Transmembrane helix</keyword>
<dbReference type="Proteomes" id="UP000528322">
    <property type="component" value="Unassembled WGS sequence"/>
</dbReference>